<dbReference type="AlphaFoldDB" id="A0A4U1II58"/>
<accession>A0A4U1II58</accession>
<comment type="caution">
    <text evidence="2">The sequence shown here is derived from an EMBL/GenBank/DDBJ whole genome shotgun (WGS) entry which is preliminary data.</text>
</comment>
<keyword evidence="3" id="KW-1185">Reference proteome</keyword>
<gene>
    <name evidence="2" type="ORF">E8A74_49700</name>
</gene>
<keyword evidence="1" id="KW-0732">Signal</keyword>
<sequence length="265" mass="28752">MSRVLARTPVMAAFVALVSGLVGCASPQKLAAELVAAATPGHLRPVVACWEQEYEASGFQGEYMATIDLEISGSEVIESARITALDPTGESRSERDTGPFRACLEKAFVGIELPSQADADGPGYSSVVGVSVRNYKFAFLGDQDERRKRAGGRQAHVLIGPRADRCQGLYVYHPPRDTSALFTEIALGKTRAESARGKDRDQLARELQKTYDLQLELAARLRSDLADTSLPPVNRKRLTEALDTARTEARATGAAIGCKPFEDRR</sequence>
<reference evidence="2 3" key="1">
    <citation type="submission" date="2019-04" db="EMBL/GenBank/DDBJ databases">
        <authorList>
            <person name="Li Y."/>
            <person name="Wang J."/>
        </authorList>
    </citation>
    <scope>NUCLEOTIDE SEQUENCE [LARGE SCALE GENOMIC DNA]</scope>
    <source>
        <strain evidence="2 3">DSM 14668</strain>
    </source>
</reference>
<dbReference type="EMBL" id="SSMQ01000125">
    <property type="protein sequence ID" value="TKC93325.1"/>
    <property type="molecule type" value="Genomic_DNA"/>
</dbReference>
<protein>
    <recommendedName>
        <fullName evidence="4">Lipoprotein</fullName>
    </recommendedName>
</protein>
<evidence type="ECO:0008006" key="4">
    <source>
        <dbReference type="Google" id="ProtNLM"/>
    </source>
</evidence>
<evidence type="ECO:0000256" key="1">
    <source>
        <dbReference type="SAM" id="SignalP"/>
    </source>
</evidence>
<dbReference type="PROSITE" id="PS51257">
    <property type="entry name" value="PROKAR_LIPOPROTEIN"/>
    <property type="match status" value="1"/>
</dbReference>
<dbReference type="Proteomes" id="UP000309215">
    <property type="component" value="Unassembled WGS sequence"/>
</dbReference>
<organism evidence="2 3">
    <name type="scientific">Polyangium fumosum</name>
    <dbReference type="NCBI Taxonomy" id="889272"/>
    <lineage>
        <taxon>Bacteria</taxon>
        <taxon>Pseudomonadati</taxon>
        <taxon>Myxococcota</taxon>
        <taxon>Polyangia</taxon>
        <taxon>Polyangiales</taxon>
        <taxon>Polyangiaceae</taxon>
        <taxon>Polyangium</taxon>
    </lineage>
</organism>
<feature type="chain" id="PRO_5020903437" description="Lipoprotein" evidence="1">
    <location>
        <begin position="32"/>
        <end position="265"/>
    </location>
</feature>
<feature type="signal peptide" evidence="1">
    <location>
        <begin position="1"/>
        <end position="31"/>
    </location>
</feature>
<name>A0A4U1II58_9BACT</name>
<dbReference type="RefSeq" id="WP_136936242.1">
    <property type="nucleotide sequence ID" value="NZ_SSMQ01000125.1"/>
</dbReference>
<proteinExistence type="predicted"/>
<dbReference type="OrthoDB" id="5502330at2"/>
<evidence type="ECO:0000313" key="3">
    <source>
        <dbReference type="Proteomes" id="UP000309215"/>
    </source>
</evidence>
<evidence type="ECO:0000313" key="2">
    <source>
        <dbReference type="EMBL" id="TKC93325.1"/>
    </source>
</evidence>